<dbReference type="Pfam" id="PF00082">
    <property type="entry name" value="Peptidase_S8"/>
    <property type="match status" value="1"/>
</dbReference>
<dbReference type="GO" id="GO:0006508">
    <property type="term" value="P:proteolysis"/>
    <property type="evidence" value="ECO:0007669"/>
    <property type="project" value="UniProtKB-KW"/>
</dbReference>
<organism evidence="12 13">
    <name type="scientific">Papaver somniferum</name>
    <name type="common">Opium poppy</name>
    <dbReference type="NCBI Taxonomy" id="3469"/>
    <lineage>
        <taxon>Eukaryota</taxon>
        <taxon>Viridiplantae</taxon>
        <taxon>Streptophyta</taxon>
        <taxon>Embryophyta</taxon>
        <taxon>Tracheophyta</taxon>
        <taxon>Spermatophyta</taxon>
        <taxon>Magnoliopsida</taxon>
        <taxon>Ranunculales</taxon>
        <taxon>Papaveraceae</taxon>
        <taxon>Papaveroideae</taxon>
        <taxon>Papaver</taxon>
    </lineage>
</organism>
<dbReference type="PANTHER" id="PTHR10795">
    <property type="entry name" value="PROPROTEIN CONVERTASE SUBTILISIN/KEXIN"/>
    <property type="match status" value="1"/>
</dbReference>
<evidence type="ECO:0000256" key="3">
    <source>
        <dbReference type="ARBA" id="ARBA00022729"/>
    </source>
</evidence>
<dbReference type="InterPro" id="IPR015500">
    <property type="entry name" value="Peptidase_S8_subtilisin-rel"/>
</dbReference>
<dbReference type="PROSITE" id="PS51892">
    <property type="entry name" value="SUBTILASE"/>
    <property type="match status" value="1"/>
</dbReference>
<name>A0A4Y7J1Y4_PAPSO</name>
<dbReference type="Pfam" id="PF17766">
    <property type="entry name" value="fn3_6"/>
    <property type="match status" value="1"/>
</dbReference>
<evidence type="ECO:0000256" key="7">
    <source>
        <dbReference type="PROSITE-ProRule" id="PRU01240"/>
    </source>
</evidence>
<sequence length="772" mass="82563">MVKKPMEYLKYIVFIISFLGIICSGSADQVRANEAGDLQVYVVYMGEKTPNMQVESVNTTSSYQHEYSVARAAMVYTYNQGFYGFAAKLTKAQAKRISDLPAVVKVFEDTVYQVKTTNSWDFLGLPSPVSNDASSYSDLLSKTNMGEDVIIGVLDTGVWPESKSFQYDEDAIGPIPSRWKGFCDSGPQFDPKTCNRKLIGARFYGGKNSFIREILSPIDADGHGTHVAATAAGYFIKNASFKGVLAPGIARGGAPKARIAVYKVCWTFGCQLSDILMGFDQAISDGVDVISISVGGKAPFTILGEDDVIGLGSFHAVSKGIPVVAACGNDGPYAQTVGHVAPWIVSVAASTLNRIFTVTINLADNQTFTGQALNVEKTISTSLFTNIKFSLSCESVLVSIEFDPVANKVVTCFGNDKTLIQQVVEAVTQYNASALLLATNSIGSTNGCYGVKIPCIEVDYETGTKMHNYIAARSIREPLITIEATKSVVSNQISPQIALFSSRGPSSVSPAILKPDIAAPGVHILAQTSPLSNNQHDSEGYAFMSGTSMATPHVSGIVALLKALHSDWSPAAIRSAMVTTASTTDATGGPILAQGFPPKIADPFDYGGGIVNPNGAADPGLVYDMYKEDYINYFCAMGYDAPKISKIIGEENVINCPPADPGSLLNINLPSFSVPYLMGNSTSVTLRRKVTNVGPLSSTYKVLVENPPGVTIAVTPPVLVFTPVIRRISFAVTVLSNNDHIQLPAGVYQFGSITWTDGDYHVRSPVLVRRSS</sequence>
<keyword evidence="13" id="KW-1185">Reference proteome</keyword>
<evidence type="ECO:0000256" key="8">
    <source>
        <dbReference type="SAM" id="SignalP"/>
    </source>
</evidence>
<feature type="chain" id="PRO_5021416227" evidence="8">
    <location>
        <begin position="28"/>
        <end position="772"/>
    </location>
</feature>
<feature type="domain" description="Subtilisin-like protease fibronectin type-III" evidence="11">
    <location>
        <begin position="666"/>
        <end position="768"/>
    </location>
</feature>
<dbReference type="PROSITE" id="PS00138">
    <property type="entry name" value="SUBTILASE_SER"/>
    <property type="match status" value="1"/>
</dbReference>
<feature type="domain" description="Inhibitor I9" evidence="10">
    <location>
        <begin position="40"/>
        <end position="114"/>
    </location>
</feature>
<keyword evidence="2 7" id="KW-0645">Protease</keyword>
<dbReference type="STRING" id="3469.A0A4Y7J1Y4"/>
<accession>A0A4Y7J1Y4</accession>
<dbReference type="InterPro" id="IPR010259">
    <property type="entry name" value="S8pro/Inhibitor_I9"/>
</dbReference>
<evidence type="ECO:0000259" key="9">
    <source>
        <dbReference type="Pfam" id="PF00082"/>
    </source>
</evidence>
<dbReference type="Gene3D" id="2.60.40.2310">
    <property type="match status" value="1"/>
</dbReference>
<dbReference type="FunFam" id="3.40.50.200:FF:000006">
    <property type="entry name" value="Subtilisin-like protease SBT1.5"/>
    <property type="match status" value="1"/>
</dbReference>
<dbReference type="OMA" id="SDYVHNV"/>
<dbReference type="InterPro" id="IPR034197">
    <property type="entry name" value="Peptidases_S8_3"/>
</dbReference>
<dbReference type="InterPro" id="IPR000209">
    <property type="entry name" value="Peptidase_S8/S53_dom"/>
</dbReference>
<gene>
    <name evidence="12" type="ORF">C5167_013311</name>
</gene>
<dbReference type="InterPro" id="IPR041469">
    <property type="entry name" value="Subtilisin-like_FN3"/>
</dbReference>
<evidence type="ECO:0000256" key="5">
    <source>
        <dbReference type="ARBA" id="ARBA00022825"/>
    </source>
</evidence>
<dbReference type="Gramene" id="RZC54456">
    <property type="protein sequence ID" value="RZC54456"/>
    <property type="gene ID" value="C5167_013311"/>
</dbReference>
<comment type="similarity">
    <text evidence="1 7">Belongs to the peptidase S8 family.</text>
</comment>
<keyword evidence="5 7" id="KW-0720">Serine protease</keyword>
<dbReference type="Gene3D" id="3.40.50.200">
    <property type="entry name" value="Peptidase S8/S53 domain"/>
    <property type="match status" value="1"/>
</dbReference>
<dbReference type="Proteomes" id="UP000316621">
    <property type="component" value="Chromosome 3"/>
</dbReference>
<evidence type="ECO:0000256" key="4">
    <source>
        <dbReference type="ARBA" id="ARBA00022801"/>
    </source>
</evidence>
<evidence type="ECO:0000256" key="6">
    <source>
        <dbReference type="PIRSR" id="PIRSR615500-1"/>
    </source>
</evidence>
<feature type="active site" description="Charge relay system" evidence="6 7">
    <location>
        <position position="155"/>
    </location>
</feature>
<dbReference type="InterPro" id="IPR036852">
    <property type="entry name" value="Peptidase_S8/S53_dom_sf"/>
</dbReference>
<dbReference type="CDD" id="cd02120">
    <property type="entry name" value="PA_subtilisin_like"/>
    <property type="match status" value="1"/>
</dbReference>
<feature type="active site" description="Charge relay system" evidence="6 7">
    <location>
        <position position="548"/>
    </location>
</feature>
<dbReference type="InterPro" id="IPR037045">
    <property type="entry name" value="S8pro/Inhibitor_I9_sf"/>
</dbReference>
<protein>
    <submittedName>
        <fullName evidence="12">Uncharacterized protein</fullName>
    </submittedName>
</protein>
<dbReference type="EMBL" id="CM010717">
    <property type="protein sequence ID" value="RZC54456.1"/>
    <property type="molecule type" value="Genomic_DNA"/>
</dbReference>
<keyword evidence="3 8" id="KW-0732">Signal</keyword>
<dbReference type="InterPro" id="IPR023828">
    <property type="entry name" value="Peptidase_S8_Ser-AS"/>
</dbReference>
<evidence type="ECO:0000313" key="12">
    <source>
        <dbReference type="EMBL" id="RZC54456.1"/>
    </source>
</evidence>
<dbReference type="Gene3D" id="3.50.30.30">
    <property type="match status" value="1"/>
</dbReference>
<feature type="signal peptide" evidence="8">
    <location>
        <begin position="1"/>
        <end position="27"/>
    </location>
</feature>
<proteinExistence type="inferred from homology"/>
<dbReference type="AlphaFoldDB" id="A0A4Y7J1Y4"/>
<dbReference type="InterPro" id="IPR045051">
    <property type="entry name" value="SBT"/>
</dbReference>
<dbReference type="CDD" id="cd04852">
    <property type="entry name" value="Peptidases_S8_3"/>
    <property type="match status" value="1"/>
</dbReference>
<dbReference type="Gene3D" id="3.30.70.80">
    <property type="entry name" value="Peptidase S8 propeptide/proteinase inhibitor I9"/>
    <property type="match status" value="1"/>
</dbReference>
<reference evidence="12 13" key="1">
    <citation type="journal article" date="2018" name="Science">
        <title>The opium poppy genome and morphinan production.</title>
        <authorList>
            <person name="Guo L."/>
            <person name="Winzer T."/>
            <person name="Yang X."/>
            <person name="Li Y."/>
            <person name="Ning Z."/>
            <person name="He Z."/>
            <person name="Teodor R."/>
            <person name="Lu Y."/>
            <person name="Bowser T.A."/>
            <person name="Graham I.A."/>
            <person name="Ye K."/>
        </authorList>
    </citation>
    <scope>NUCLEOTIDE SEQUENCE [LARGE SCALE GENOMIC DNA]</scope>
    <source>
        <strain evidence="13">cv. HN1</strain>
        <tissue evidence="12">Leaves</tissue>
    </source>
</reference>
<evidence type="ECO:0000256" key="2">
    <source>
        <dbReference type="ARBA" id="ARBA00022670"/>
    </source>
</evidence>
<keyword evidence="4 7" id="KW-0378">Hydrolase</keyword>
<dbReference type="PRINTS" id="PR00723">
    <property type="entry name" value="SUBTILISIN"/>
</dbReference>
<evidence type="ECO:0000259" key="10">
    <source>
        <dbReference type="Pfam" id="PF05922"/>
    </source>
</evidence>
<evidence type="ECO:0000256" key="1">
    <source>
        <dbReference type="ARBA" id="ARBA00011073"/>
    </source>
</evidence>
<feature type="active site" description="Charge relay system" evidence="6 7">
    <location>
        <position position="223"/>
    </location>
</feature>
<evidence type="ECO:0000259" key="11">
    <source>
        <dbReference type="Pfam" id="PF17766"/>
    </source>
</evidence>
<evidence type="ECO:0000313" key="13">
    <source>
        <dbReference type="Proteomes" id="UP000316621"/>
    </source>
</evidence>
<dbReference type="Pfam" id="PF05922">
    <property type="entry name" value="Inhibitor_I9"/>
    <property type="match status" value="1"/>
</dbReference>
<dbReference type="SUPFAM" id="SSF52743">
    <property type="entry name" value="Subtilisin-like"/>
    <property type="match status" value="1"/>
</dbReference>
<dbReference type="GO" id="GO:0004252">
    <property type="term" value="F:serine-type endopeptidase activity"/>
    <property type="evidence" value="ECO:0007669"/>
    <property type="project" value="UniProtKB-UniRule"/>
</dbReference>
<feature type="domain" description="Peptidase S8/S53" evidence="9">
    <location>
        <begin position="146"/>
        <end position="588"/>
    </location>
</feature>